<dbReference type="EnsemblMetazoa" id="AATE003952-RA">
    <property type="protein sequence ID" value="AATE003952-PA.1"/>
    <property type="gene ID" value="AATE003952"/>
</dbReference>
<dbReference type="VEuPathDB" id="VectorBase:AATE003952"/>
<name>A0A182IR85_ANOAO</name>
<organism evidence="1">
    <name type="scientific">Anopheles atroparvus</name>
    <name type="common">European mosquito</name>
    <dbReference type="NCBI Taxonomy" id="41427"/>
    <lineage>
        <taxon>Eukaryota</taxon>
        <taxon>Metazoa</taxon>
        <taxon>Ecdysozoa</taxon>
        <taxon>Arthropoda</taxon>
        <taxon>Hexapoda</taxon>
        <taxon>Insecta</taxon>
        <taxon>Pterygota</taxon>
        <taxon>Neoptera</taxon>
        <taxon>Endopterygota</taxon>
        <taxon>Diptera</taxon>
        <taxon>Nematocera</taxon>
        <taxon>Culicoidea</taxon>
        <taxon>Culicidae</taxon>
        <taxon>Anophelinae</taxon>
        <taxon>Anopheles</taxon>
    </lineage>
</organism>
<accession>A0A182IR85</accession>
<protein>
    <submittedName>
        <fullName evidence="1">Uncharacterized protein</fullName>
    </submittedName>
</protein>
<sequence length="141" mass="15334">MFNGFAPGLFFTMTPLTIFFCVVLIFTTPVLIFVPSVCWLNPAGTSSCADVSTSSCFSWALRRARCACFCSKSSISWSMSCRRARVALARLLANDSAVSSFHLSACELFATEDDSVEARICTHTFGGSRVGFSVRQRGGKN</sequence>
<dbReference type="AlphaFoldDB" id="A0A182IR85"/>
<reference evidence="1" key="1">
    <citation type="submission" date="2022-08" db="UniProtKB">
        <authorList>
            <consortium name="EnsemblMetazoa"/>
        </authorList>
    </citation>
    <scope>IDENTIFICATION</scope>
    <source>
        <strain evidence="1">EBRO</strain>
    </source>
</reference>
<evidence type="ECO:0000313" key="1">
    <source>
        <dbReference type="EnsemblMetazoa" id="AATE003952-PA.1"/>
    </source>
</evidence>
<proteinExistence type="predicted"/>